<dbReference type="AlphaFoldDB" id="A0AAV4A6W1"/>
<feature type="region of interest" description="Disordered" evidence="1">
    <location>
        <begin position="1"/>
        <end position="52"/>
    </location>
</feature>
<feature type="region of interest" description="Disordered" evidence="1">
    <location>
        <begin position="444"/>
        <end position="465"/>
    </location>
</feature>
<feature type="region of interest" description="Disordered" evidence="1">
    <location>
        <begin position="490"/>
        <end position="629"/>
    </location>
</feature>
<sequence length="673" mass="71773">MTAILTGWTMARGGTGKRKHRKRREQRKFRPLSPGVSPAHSQPSTLGHAVPDARLPKVNSTGLWIGAPSLYSGSPSPAYFYGRPPGKGHRDDRPLHIPRAASETRIPQPMPLHPGAQRFYHSQQLAPVYEVPPTSGMEIYDVYQFSGGFGNGAPRSKLLETKHSPYYYNNNNNFSNHNHNLTGEFRLSSRLERSQSDAQERVSPRREGHRRQGSRQSNGSSSENRGRTGSRENLTSGSWASEEARRKRASKSLESLRENGAAVPVMPRAGSKGSAISKRDNRPPSTHSSSGAHVNAGFSSLETHTSAVSSKTKPAPTPVTSSTSAVSSPALPNGSAGVVSTFVTGSGKNSQRSDHSNSPSTPSITPSATDSMKLLAKNKTDDQKTSPVASIMVEKNEDDLGKPLNYTRYDYGGDIYTAPNKVIISQTDEDDYDNPIVNRMKEMVREKSRSNPTSPRAEVVNTTTSSSYGNGIYEEITTITKVTRSEVIESVEPGNDTSSKGGGEVSESGGVKGSAGGQNNVDLLDGLVLPDILGGDKDKKSQPLAPPSPGLSKSPSKAKLPPDVLPATTTPSTLTVEAAAASEVSETAAGTSNNGEPGVSSPTSPVARRPKEPLSPRPSDNAEDINKAGKRITASAFEFLEQYLSDDEGTEASHVDSPPLSPTGVRVVGDLVY</sequence>
<feature type="compositionally biased region" description="Polar residues" evidence="1">
    <location>
        <begin position="450"/>
        <end position="465"/>
    </location>
</feature>
<dbReference type="Proteomes" id="UP000735302">
    <property type="component" value="Unassembled WGS sequence"/>
</dbReference>
<feature type="compositionally biased region" description="Polar residues" evidence="1">
    <location>
        <begin position="341"/>
        <end position="350"/>
    </location>
</feature>
<name>A0AAV4A6W1_9GAST</name>
<accession>A0AAV4A6W1</accession>
<feature type="compositionally biased region" description="Gly residues" evidence="1">
    <location>
        <begin position="500"/>
        <end position="516"/>
    </location>
</feature>
<gene>
    <name evidence="2" type="ORF">PoB_002888800</name>
</gene>
<feature type="compositionally biased region" description="Low complexity" evidence="1">
    <location>
        <begin position="356"/>
        <end position="368"/>
    </location>
</feature>
<feature type="compositionally biased region" description="Low complexity" evidence="1">
    <location>
        <begin position="575"/>
        <end position="589"/>
    </location>
</feature>
<proteinExistence type="predicted"/>
<feature type="compositionally biased region" description="Polar residues" evidence="1">
    <location>
        <begin position="283"/>
        <end position="308"/>
    </location>
</feature>
<evidence type="ECO:0000256" key="1">
    <source>
        <dbReference type="SAM" id="MobiDB-lite"/>
    </source>
</evidence>
<feature type="compositionally biased region" description="Low complexity" evidence="1">
    <location>
        <begin position="214"/>
        <end position="223"/>
    </location>
</feature>
<feature type="region of interest" description="Disordered" evidence="1">
    <location>
        <begin position="645"/>
        <end position="673"/>
    </location>
</feature>
<feature type="compositionally biased region" description="Low complexity" evidence="1">
    <location>
        <begin position="309"/>
        <end position="329"/>
    </location>
</feature>
<feature type="region of interest" description="Disordered" evidence="1">
    <location>
        <begin position="189"/>
        <end position="368"/>
    </location>
</feature>
<comment type="caution">
    <text evidence="2">The sequence shown here is derived from an EMBL/GenBank/DDBJ whole genome shotgun (WGS) entry which is preliminary data.</text>
</comment>
<evidence type="ECO:0000313" key="2">
    <source>
        <dbReference type="EMBL" id="GFO02383.1"/>
    </source>
</evidence>
<feature type="compositionally biased region" description="Basic and acidic residues" evidence="1">
    <location>
        <begin position="189"/>
        <end position="206"/>
    </location>
</feature>
<evidence type="ECO:0000313" key="3">
    <source>
        <dbReference type="Proteomes" id="UP000735302"/>
    </source>
</evidence>
<protein>
    <submittedName>
        <fullName evidence="2">Uncharacterized protein</fullName>
    </submittedName>
</protein>
<dbReference type="EMBL" id="BLXT01003580">
    <property type="protein sequence ID" value="GFO02383.1"/>
    <property type="molecule type" value="Genomic_DNA"/>
</dbReference>
<feature type="compositionally biased region" description="Basic residues" evidence="1">
    <location>
        <begin position="15"/>
        <end position="30"/>
    </location>
</feature>
<keyword evidence="3" id="KW-1185">Reference proteome</keyword>
<organism evidence="2 3">
    <name type="scientific">Plakobranchus ocellatus</name>
    <dbReference type="NCBI Taxonomy" id="259542"/>
    <lineage>
        <taxon>Eukaryota</taxon>
        <taxon>Metazoa</taxon>
        <taxon>Spiralia</taxon>
        <taxon>Lophotrochozoa</taxon>
        <taxon>Mollusca</taxon>
        <taxon>Gastropoda</taxon>
        <taxon>Heterobranchia</taxon>
        <taxon>Euthyneura</taxon>
        <taxon>Panpulmonata</taxon>
        <taxon>Sacoglossa</taxon>
        <taxon>Placobranchoidea</taxon>
        <taxon>Plakobranchidae</taxon>
        <taxon>Plakobranchus</taxon>
    </lineage>
</organism>
<feature type="compositionally biased region" description="Polar residues" evidence="1">
    <location>
        <begin position="590"/>
        <end position="604"/>
    </location>
</feature>
<feature type="compositionally biased region" description="Low complexity" evidence="1">
    <location>
        <begin position="550"/>
        <end position="562"/>
    </location>
</feature>
<reference evidence="2 3" key="1">
    <citation type="journal article" date="2021" name="Elife">
        <title>Chloroplast acquisition without the gene transfer in kleptoplastic sea slugs, Plakobranchus ocellatus.</title>
        <authorList>
            <person name="Maeda T."/>
            <person name="Takahashi S."/>
            <person name="Yoshida T."/>
            <person name="Shimamura S."/>
            <person name="Takaki Y."/>
            <person name="Nagai Y."/>
            <person name="Toyoda A."/>
            <person name="Suzuki Y."/>
            <person name="Arimoto A."/>
            <person name="Ishii H."/>
            <person name="Satoh N."/>
            <person name="Nishiyama T."/>
            <person name="Hasebe M."/>
            <person name="Maruyama T."/>
            <person name="Minagawa J."/>
            <person name="Obokata J."/>
            <person name="Shigenobu S."/>
        </authorList>
    </citation>
    <scope>NUCLEOTIDE SEQUENCE [LARGE SCALE GENOMIC DNA]</scope>
</reference>